<dbReference type="GO" id="GO:0016301">
    <property type="term" value="F:kinase activity"/>
    <property type="evidence" value="ECO:0007669"/>
    <property type="project" value="UniProtKB-KW"/>
</dbReference>
<keyword evidence="1" id="KW-1133">Transmembrane helix</keyword>
<evidence type="ECO:0000313" key="4">
    <source>
        <dbReference type="Proteomes" id="UP001176806"/>
    </source>
</evidence>
<comment type="caution">
    <text evidence="3">The sequence shown here is derived from an EMBL/GenBank/DDBJ whole genome shotgun (WGS) entry which is preliminary data.</text>
</comment>
<keyword evidence="1" id="KW-0812">Transmembrane</keyword>
<dbReference type="RefSeq" id="WP_303303217.1">
    <property type="nucleotide sequence ID" value="NZ_BAABDA010000046.1"/>
</dbReference>
<proteinExistence type="predicted"/>
<dbReference type="SUPFAM" id="SSF55874">
    <property type="entry name" value="ATPase domain of HSP90 chaperone/DNA topoisomerase II/histidine kinase"/>
    <property type="match status" value="1"/>
</dbReference>
<keyword evidence="3" id="KW-0808">Transferase</keyword>
<evidence type="ECO:0000259" key="2">
    <source>
        <dbReference type="Pfam" id="PF06580"/>
    </source>
</evidence>
<keyword evidence="3" id="KW-0418">Kinase</keyword>
<feature type="transmembrane region" description="Helical" evidence="1">
    <location>
        <begin position="47"/>
        <end position="65"/>
    </location>
</feature>
<feature type="transmembrane region" description="Helical" evidence="1">
    <location>
        <begin position="97"/>
        <end position="120"/>
    </location>
</feature>
<accession>A0ABT8WS41</accession>
<dbReference type="InterPro" id="IPR010559">
    <property type="entry name" value="Sig_transdc_His_kin_internal"/>
</dbReference>
<protein>
    <submittedName>
        <fullName evidence="3">Histidine kinase</fullName>
    </submittedName>
</protein>
<reference evidence="3" key="1">
    <citation type="submission" date="2023-07" db="EMBL/GenBank/DDBJ databases">
        <title>Two novel species in the genus Flavivirga.</title>
        <authorList>
            <person name="Kwon K."/>
        </authorList>
    </citation>
    <scope>NUCLEOTIDE SEQUENCE</scope>
    <source>
        <strain evidence="3">KACC 14158</strain>
    </source>
</reference>
<sequence length="325" mass="38644">MNISNYSNYRQLLEFTSTIVGLQIITAYTSIYYLIPYFLNRKKTLLFIFWLVILLIIMYAIYIFFKSSYYDPKYYEYLSPILKEQAELSFWERFTSFYAFLSKSIKFLTPATLLLITRFYKNQQKYLKLNEQKKIAELTALRHQLNPHFLFNTLNSLYALAIKKSDETPEVIEKLSDILDYILYRCESTFVPLNKEIELIKNYLSLEKLRYRKRVNITFSEQIIDTNAKIAPLLLLTLVENAFKHSVSQELKEAFISIKISTIKNQIIFDIKNSKPKLRVDKNKIEGIGLSNAKKQLELLYENRYSLYIKDEKESYHVTLKLESR</sequence>
<dbReference type="InterPro" id="IPR050640">
    <property type="entry name" value="Bact_2-comp_sensor_kinase"/>
</dbReference>
<keyword evidence="1" id="KW-0472">Membrane</keyword>
<dbReference type="Pfam" id="PF06580">
    <property type="entry name" value="His_kinase"/>
    <property type="match status" value="1"/>
</dbReference>
<feature type="transmembrane region" description="Helical" evidence="1">
    <location>
        <begin position="12"/>
        <end position="35"/>
    </location>
</feature>
<keyword evidence="4" id="KW-1185">Reference proteome</keyword>
<evidence type="ECO:0000256" key="1">
    <source>
        <dbReference type="SAM" id="Phobius"/>
    </source>
</evidence>
<organism evidence="3 4">
    <name type="scientific">Flavivirga jejuensis</name>
    <dbReference type="NCBI Taxonomy" id="870487"/>
    <lineage>
        <taxon>Bacteria</taxon>
        <taxon>Pseudomonadati</taxon>
        <taxon>Bacteroidota</taxon>
        <taxon>Flavobacteriia</taxon>
        <taxon>Flavobacteriales</taxon>
        <taxon>Flavobacteriaceae</taxon>
        <taxon>Flavivirga</taxon>
    </lineage>
</organism>
<evidence type="ECO:0000313" key="3">
    <source>
        <dbReference type="EMBL" id="MDO5975975.1"/>
    </source>
</evidence>
<dbReference type="Proteomes" id="UP001176806">
    <property type="component" value="Unassembled WGS sequence"/>
</dbReference>
<dbReference type="PANTHER" id="PTHR34220:SF7">
    <property type="entry name" value="SENSOR HISTIDINE KINASE YPDA"/>
    <property type="match status" value="1"/>
</dbReference>
<dbReference type="EMBL" id="JAUOEL010000006">
    <property type="protein sequence ID" value="MDO5975975.1"/>
    <property type="molecule type" value="Genomic_DNA"/>
</dbReference>
<feature type="domain" description="Signal transduction histidine kinase internal region" evidence="2">
    <location>
        <begin position="136"/>
        <end position="214"/>
    </location>
</feature>
<dbReference type="PANTHER" id="PTHR34220">
    <property type="entry name" value="SENSOR HISTIDINE KINASE YPDA"/>
    <property type="match status" value="1"/>
</dbReference>
<gene>
    <name evidence="3" type="ORF">Q4Q40_17390</name>
</gene>
<dbReference type="InterPro" id="IPR036890">
    <property type="entry name" value="HATPase_C_sf"/>
</dbReference>
<dbReference type="Gene3D" id="3.30.565.10">
    <property type="entry name" value="Histidine kinase-like ATPase, C-terminal domain"/>
    <property type="match status" value="1"/>
</dbReference>
<name>A0ABT8WS41_9FLAO</name>